<name>A0A1F7WP78_9BACT</name>
<dbReference type="AlphaFoldDB" id="A0A1F7WP78"/>
<feature type="transmembrane region" description="Helical" evidence="1">
    <location>
        <begin position="16"/>
        <end position="34"/>
    </location>
</feature>
<protein>
    <submittedName>
        <fullName evidence="2">Uncharacterized protein</fullName>
    </submittedName>
</protein>
<reference evidence="2 3" key="1">
    <citation type="journal article" date="2016" name="Nat. Commun.">
        <title>Thousands of microbial genomes shed light on interconnected biogeochemical processes in an aquifer system.</title>
        <authorList>
            <person name="Anantharaman K."/>
            <person name="Brown C.T."/>
            <person name="Hug L.A."/>
            <person name="Sharon I."/>
            <person name="Castelle C.J."/>
            <person name="Probst A.J."/>
            <person name="Thomas B.C."/>
            <person name="Singh A."/>
            <person name="Wilkins M.J."/>
            <person name="Karaoz U."/>
            <person name="Brodie E.L."/>
            <person name="Williams K.H."/>
            <person name="Hubbard S.S."/>
            <person name="Banfield J.F."/>
        </authorList>
    </citation>
    <scope>NUCLEOTIDE SEQUENCE [LARGE SCALE GENOMIC DNA]</scope>
</reference>
<keyword evidence="1" id="KW-0472">Membrane</keyword>
<dbReference type="EMBL" id="MGFK01000018">
    <property type="protein sequence ID" value="OGM04179.1"/>
    <property type="molecule type" value="Genomic_DNA"/>
</dbReference>
<keyword evidence="1" id="KW-0812">Transmembrane</keyword>
<evidence type="ECO:0000313" key="3">
    <source>
        <dbReference type="Proteomes" id="UP000177091"/>
    </source>
</evidence>
<dbReference type="Proteomes" id="UP000177091">
    <property type="component" value="Unassembled WGS sequence"/>
</dbReference>
<proteinExistence type="predicted"/>
<gene>
    <name evidence="2" type="ORF">A2112_00225</name>
</gene>
<evidence type="ECO:0000256" key="1">
    <source>
        <dbReference type="SAM" id="Phobius"/>
    </source>
</evidence>
<comment type="caution">
    <text evidence="2">The sequence shown here is derived from an EMBL/GenBank/DDBJ whole genome shotgun (WGS) entry which is preliminary data.</text>
</comment>
<evidence type="ECO:0000313" key="2">
    <source>
        <dbReference type="EMBL" id="OGM04179.1"/>
    </source>
</evidence>
<keyword evidence="1" id="KW-1133">Transmembrane helix</keyword>
<organism evidence="2 3">
    <name type="scientific">Candidatus Woesebacteria bacterium GWA1_42_12</name>
    <dbReference type="NCBI Taxonomy" id="1802472"/>
    <lineage>
        <taxon>Bacteria</taxon>
        <taxon>Candidatus Woeseibacteriota</taxon>
    </lineage>
</organism>
<accession>A0A1F7WP78</accession>
<sequence>MREILKNIKKFKPFDWILIGLTFILVLIFTFVFFRNSIYKVVTIEVTQESTYAWEVWDASGSKMWFSDLFHKGMKERDGLGNVKAELLDTFSYEKTPARITVYLTTKLRVVYNRASNTYTYKGTPVLIGSKIKVNFDNLLVEGLITDIEGVSDKREKRLITVEAQIREENSTYLETSGTKAYIADAIKVGEEIKDNNGNTIIKIIDKKVEPAQRVVVTSDGRAMLRVDPVRKDIYLTLEINALKIGERYFLLNDIPIVIDYSLPINTPHLSLFPVVTKFISIQR</sequence>